<accession>A0A0D6B2P7</accession>
<sequence length="704" mass="71734">MIDVGRLRVRLGLDNREFQTGLAKARGAFGKFAGRIAAAAAPVAIGAAVAAAARSSFEMVDAQAKLAQSLETSTRSVQLLGRAADLSGVPMSQLQQAALALNKRLSEASSGTGPAVKALRALGLEARDLLGLDLDQRFDRINGAIAGLEDPAKKAAVAAALYGDRAYAAITRLDSATLSQAARDVDQFGVALSELQADNIEAANDAMSTLGVVMRGVGNQVAASMAPAITALATGFTDLLREGTPLRAMLDGLGASVSGTFQVMSGTIGRLMSYAGTFASFLAGRFVTSMSLAAASVVTLNAKLLLTRAALMRTGFGALVIGVGELIYRFTGLVEATGGVGQAFDALKTVAIEVWERIGAGTRIVVLAVKRMGWAIRADFYGTLEAIQSKWGGVITNMAAIGAIIPGFGSQFRAVAAEIRKGSAAAKDLKTATSEATGKVAENARAIEAALTGFTAPLASVEALRAKLKDARAEMDNTGTSSQGLKAALKDLNDALSGDGKGGKGSGVDEVESGLTGLGTSVNATSSSFQSFFKDIVKGSGDAGDAISALADRMLDDLLDRAMSPLSDALGSMFDGLFSGLFGGGASGGGGTVKPIGDLIGKVMEGGSFDGGGRTPIGPRAGGLDGKGGFLAMLHPNESVIDHTRDSGGFGGFGAVRGGDVYVSVQGSNASPEQIAAAVRAESRRQASEIYDRRKRMARAGGAS</sequence>
<gene>
    <name evidence="1" type="ORF">NHU_00663</name>
    <name evidence="2" type="ORF">NHU_02291</name>
</gene>
<dbReference type="KEGG" id="rsu:NHU_02291"/>
<dbReference type="EMBL" id="AP014800">
    <property type="protein sequence ID" value="BAQ67832.1"/>
    <property type="molecule type" value="Genomic_DNA"/>
</dbReference>
<evidence type="ECO:0000313" key="2">
    <source>
        <dbReference type="EMBL" id="BAQ69443.1"/>
    </source>
</evidence>
<name>A0A0D6B2P7_RHOSU</name>
<dbReference type="PATRIC" id="fig|35806.4.peg.2361"/>
<evidence type="ECO:0000313" key="1">
    <source>
        <dbReference type="EMBL" id="BAQ67832.1"/>
    </source>
</evidence>
<dbReference type="AlphaFoldDB" id="A0A0D6B2P7"/>
<organism evidence="2 3">
    <name type="scientific">Rhodovulum sulfidophilum</name>
    <name type="common">Rhodobacter sulfidophilus</name>
    <dbReference type="NCBI Taxonomy" id="35806"/>
    <lineage>
        <taxon>Bacteria</taxon>
        <taxon>Pseudomonadati</taxon>
        <taxon>Pseudomonadota</taxon>
        <taxon>Alphaproteobacteria</taxon>
        <taxon>Rhodobacterales</taxon>
        <taxon>Paracoccaceae</taxon>
        <taxon>Rhodovulum</taxon>
    </lineage>
</organism>
<reference evidence="2 3" key="1">
    <citation type="submission" date="2015-02" db="EMBL/GenBank/DDBJ databases">
        <title>Genome sequene of Rhodovulum sulfidophilum DSM 2351.</title>
        <authorList>
            <person name="Nagao N."/>
        </authorList>
    </citation>
    <scope>NUCLEOTIDE SEQUENCE [LARGE SCALE GENOMIC DNA]</scope>
    <source>
        <strain evidence="2 3">DSM 2351</strain>
    </source>
</reference>
<dbReference type="EMBL" id="AP014800">
    <property type="protein sequence ID" value="BAQ69443.1"/>
    <property type="molecule type" value="Genomic_DNA"/>
</dbReference>
<dbReference type="KEGG" id="rsu:NHU_00663"/>
<dbReference type="eggNOG" id="COG5283">
    <property type="taxonomic scope" value="Bacteria"/>
</dbReference>
<evidence type="ECO:0000313" key="3">
    <source>
        <dbReference type="Proteomes" id="UP000064912"/>
    </source>
</evidence>
<dbReference type="eggNOG" id="COG5281">
    <property type="taxonomic scope" value="Bacteria"/>
</dbReference>
<proteinExistence type="predicted"/>
<protein>
    <submittedName>
        <fullName evidence="1">Anaerobic dimethyl sulfoxide reductase chain C</fullName>
    </submittedName>
    <submittedName>
        <fullName evidence="2">Potassium-transporting ATPase subunit G</fullName>
    </submittedName>
</protein>
<dbReference type="Proteomes" id="UP000064912">
    <property type="component" value="Chromosome"/>
</dbReference>